<dbReference type="SUPFAM" id="SSF53756">
    <property type="entry name" value="UDP-Glycosyltransferase/glycogen phosphorylase"/>
    <property type="match status" value="1"/>
</dbReference>
<dbReference type="Pfam" id="PF13439">
    <property type="entry name" value="Glyco_transf_4"/>
    <property type="match status" value="1"/>
</dbReference>
<evidence type="ECO:0000313" key="3">
    <source>
        <dbReference type="EMBL" id="GAA4942691.1"/>
    </source>
</evidence>
<dbReference type="InterPro" id="IPR028098">
    <property type="entry name" value="Glyco_trans_4-like_N"/>
</dbReference>
<dbReference type="Pfam" id="PF00534">
    <property type="entry name" value="Glycos_transf_1"/>
    <property type="match status" value="1"/>
</dbReference>
<proteinExistence type="predicted"/>
<name>A0AAV3U3Q2_9ALTE</name>
<evidence type="ECO:0000313" key="4">
    <source>
        <dbReference type="Proteomes" id="UP001409585"/>
    </source>
</evidence>
<gene>
    <name evidence="3" type="ORF">GCM10025791_21570</name>
</gene>
<protein>
    <submittedName>
        <fullName evidence="3">Glycosyltransferase</fullName>
    </submittedName>
</protein>
<organism evidence="3 4">
    <name type="scientific">Halioxenophilus aromaticivorans</name>
    <dbReference type="NCBI Taxonomy" id="1306992"/>
    <lineage>
        <taxon>Bacteria</taxon>
        <taxon>Pseudomonadati</taxon>
        <taxon>Pseudomonadota</taxon>
        <taxon>Gammaproteobacteria</taxon>
        <taxon>Alteromonadales</taxon>
        <taxon>Alteromonadaceae</taxon>
        <taxon>Halioxenophilus</taxon>
    </lineage>
</organism>
<reference evidence="4" key="1">
    <citation type="journal article" date="2019" name="Int. J. Syst. Evol. Microbiol.">
        <title>The Global Catalogue of Microorganisms (GCM) 10K type strain sequencing project: providing services to taxonomists for standard genome sequencing and annotation.</title>
        <authorList>
            <consortium name="The Broad Institute Genomics Platform"/>
            <consortium name="The Broad Institute Genome Sequencing Center for Infectious Disease"/>
            <person name="Wu L."/>
            <person name="Ma J."/>
        </authorList>
    </citation>
    <scope>NUCLEOTIDE SEQUENCE [LARGE SCALE GENOMIC DNA]</scope>
    <source>
        <strain evidence="4">JCM 19134</strain>
    </source>
</reference>
<dbReference type="InterPro" id="IPR001296">
    <property type="entry name" value="Glyco_trans_1"/>
</dbReference>
<dbReference type="GO" id="GO:1901135">
    <property type="term" value="P:carbohydrate derivative metabolic process"/>
    <property type="evidence" value="ECO:0007669"/>
    <property type="project" value="UniProtKB-ARBA"/>
</dbReference>
<dbReference type="Proteomes" id="UP001409585">
    <property type="component" value="Unassembled WGS sequence"/>
</dbReference>
<accession>A0AAV3U3Q2</accession>
<feature type="domain" description="Glycosyltransferase subfamily 4-like N-terminal" evidence="2">
    <location>
        <begin position="15"/>
        <end position="153"/>
    </location>
</feature>
<dbReference type="RefSeq" id="WP_345421484.1">
    <property type="nucleotide sequence ID" value="NZ_AP031496.1"/>
</dbReference>
<dbReference type="GO" id="GO:0016757">
    <property type="term" value="F:glycosyltransferase activity"/>
    <property type="evidence" value="ECO:0007669"/>
    <property type="project" value="InterPro"/>
</dbReference>
<dbReference type="AlphaFoldDB" id="A0AAV3U3Q2"/>
<sequence>MSSLKFAPVLAGAPVGGAENFYTRFVAEMQTRTDYDICAFTRPNPKREQRLREAGARYQLFPLGGRLDMLGRWRYQRALKQFQPDVVMTFMNRATALTPKGGYQLVARLGHYYDLKYYRHCDYWVGITKGICDHLIKGGMPAERVVHIPNFVDEVKAPALARDSFATPTDQPLLLAFGRLHHNKAFDVLLQALAKMPSGVLWLAGSGPEEENLKQLAQSLGITERVRFLGWRDDINALLATADLFVCPSRHEGLGSILLESWYHGCPIVAAASQGPAEILTDGDNGMLVPIDQVDDLQHAMQHVLDDQAFARQLVEAGQRDYHALYSTEKIIQQYQDFYRAIV</sequence>
<dbReference type="EMBL" id="BAABLX010000016">
    <property type="protein sequence ID" value="GAA4942691.1"/>
    <property type="molecule type" value="Genomic_DNA"/>
</dbReference>
<comment type="caution">
    <text evidence="3">The sequence shown here is derived from an EMBL/GenBank/DDBJ whole genome shotgun (WGS) entry which is preliminary data.</text>
</comment>
<feature type="domain" description="Glycosyl transferase family 1" evidence="1">
    <location>
        <begin position="162"/>
        <end position="320"/>
    </location>
</feature>
<dbReference type="CDD" id="cd03811">
    <property type="entry name" value="GT4_GT28_WabH-like"/>
    <property type="match status" value="1"/>
</dbReference>
<dbReference type="Gene3D" id="3.40.50.2000">
    <property type="entry name" value="Glycogen Phosphorylase B"/>
    <property type="match status" value="2"/>
</dbReference>
<keyword evidence="4" id="KW-1185">Reference proteome</keyword>
<evidence type="ECO:0000259" key="2">
    <source>
        <dbReference type="Pfam" id="PF13439"/>
    </source>
</evidence>
<evidence type="ECO:0000259" key="1">
    <source>
        <dbReference type="Pfam" id="PF00534"/>
    </source>
</evidence>
<dbReference type="PANTHER" id="PTHR12526">
    <property type="entry name" value="GLYCOSYLTRANSFERASE"/>
    <property type="match status" value="1"/>
</dbReference>